<name>A0ABS2II60_9GAMM</name>
<proteinExistence type="predicted"/>
<gene>
    <name evidence="5" type="ORF">JQX08_14175</name>
</gene>
<keyword evidence="2" id="KW-0238">DNA-binding</keyword>
<sequence>MTALIRTSSFTGFREVASQLGGDADALLERFRIRPGLLLEEDARVPLRSLVGLLECAARELDCADFGLRMSEYQDLHVLGPVAVIARTSATAGEALAQIVRFIGYHSPGIRLDLDLSEPQTPRLLVGMGIAGLQQQRQMVELAMGVAHNTMKLLYGSHFAAHAVQLCGISPLPLARYRRHFNTVVYTGQPHNALVLRAEQFNQPIAQQDPALHRALVQYFSQVHQQGATDVVAQVERLVLRMLPIQRCRLPLIAEQLGLHERVLQRRLAEQGRRFEELVEAIRRERTEHYLAEPHMPMAQIAGLLGYSEQSVFNRACQRWFAMAPRAKRRQLLEQSTLD</sequence>
<reference evidence="5 6" key="1">
    <citation type="submission" date="2021-02" db="EMBL/GenBank/DDBJ databases">
        <authorList>
            <person name="Lee D.-H."/>
        </authorList>
    </citation>
    <scope>NUCLEOTIDE SEQUENCE [LARGE SCALE GENOMIC DNA]</scope>
    <source>
        <strain evidence="5 6">UL073</strain>
    </source>
</reference>
<dbReference type="RefSeq" id="WP_205349045.1">
    <property type="nucleotide sequence ID" value="NZ_JAFEUP010000004.1"/>
</dbReference>
<dbReference type="Proteomes" id="UP000717995">
    <property type="component" value="Unassembled WGS sequence"/>
</dbReference>
<dbReference type="Pfam" id="PF12625">
    <property type="entry name" value="Arabinose_bd"/>
    <property type="match status" value="1"/>
</dbReference>
<evidence type="ECO:0000256" key="1">
    <source>
        <dbReference type="ARBA" id="ARBA00023015"/>
    </source>
</evidence>
<dbReference type="InterPro" id="IPR009057">
    <property type="entry name" value="Homeodomain-like_sf"/>
</dbReference>
<dbReference type="Gene3D" id="1.10.10.60">
    <property type="entry name" value="Homeodomain-like"/>
    <property type="match status" value="1"/>
</dbReference>
<dbReference type="EMBL" id="JAFEUP010000004">
    <property type="protein sequence ID" value="MBM7061853.1"/>
    <property type="molecule type" value="Genomic_DNA"/>
</dbReference>
<evidence type="ECO:0000313" key="5">
    <source>
        <dbReference type="EMBL" id="MBM7061853.1"/>
    </source>
</evidence>
<evidence type="ECO:0000256" key="2">
    <source>
        <dbReference type="ARBA" id="ARBA00023125"/>
    </source>
</evidence>
<keyword evidence="6" id="KW-1185">Reference proteome</keyword>
<dbReference type="PROSITE" id="PS01124">
    <property type="entry name" value="HTH_ARAC_FAMILY_2"/>
    <property type="match status" value="1"/>
</dbReference>
<keyword evidence="3" id="KW-0804">Transcription</keyword>
<organism evidence="5 6">
    <name type="scientific">Zestomonas insulae</name>
    <dbReference type="NCBI Taxonomy" id="2809017"/>
    <lineage>
        <taxon>Bacteria</taxon>
        <taxon>Pseudomonadati</taxon>
        <taxon>Pseudomonadota</taxon>
        <taxon>Gammaproteobacteria</taxon>
        <taxon>Pseudomonadales</taxon>
        <taxon>Pseudomonadaceae</taxon>
        <taxon>Zestomonas</taxon>
    </lineage>
</organism>
<accession>A0ABS2II60</accession>
<feature type="domain" description="HTH araC/xylS-type" evidence="4">
    <location>
        <begin position="233"/>
        <end position="331"/>
    </location>
</feature>
<dbReference type="Pfam" id="PF12833">
    <property type="entry name" value="HTH_18"/>
    <property type="match status" value="1"/>
</dbReference>
<protein>
    <submittedName>
        <fullName evidence="5">AraC family transcriptional regulator</fullName>
    </submittedName>
</protein>
<dbReference type="SUPFAM" id="SSF46689">
    <property type="entry name" value="Homeodomain-like"/>
    <property type="match status" value="1"/>
</dbReference>
<evidence type="ECO:0000313" key="6">
    <source>
        <dbReference type="Proteomes" id="UP000717995"/>
    </source>
</evidence>
<evidence type="ECO:0000259" key="4">
    <source>
        <dbReference type="PROSITE" id="PS01124"/>
    </source>
</evidence>
<dbReference type="PANTHER" id="PTHR47894:SF4">
    <property type="entry name" value="HTH-TYPE TRANSCRIPTIONAL REGULATOR GADX"/>
    <property type="match status" value="1"/>
</dbReference>
<dbReference type="SMART" id="SM00342">
    <property type="entry name" value="HTH_ARAC"/>
    <property type="match status" value="1"/>
</dbReference>
<dbReference type="PANTHER" id="PTHR47894">
    <property type="entry name" value="HTH-TYPE TRANSCRIPTIONAL REGULATOR GADX"/>
    <property type="match status" value="1"/>
</dbReference>
<evidence type="ECO:0000256" key="3">
    <source>
        <dbReference type="ARBA" id="ARBA00023163"/>
    </source>
</evidence>
<dbReference type="InterPro" id="IPR018060">
    <property type="entry name" value="HTH_AraC"/>
</dbReference>
<comment type="caution">
    <text evidence="5">The sequence shown here is derived from an EMBL/GenBank/DDBJ whole genome shotgun (WGS) entry which is preliminary data.</text>
</comment>
<keyword evidence="1" id="KW-0805">Transcription regulation</keyword>
<dbReference type="InterPro" id="IPR032687">
    <property type="entry name" value="AraC-type_N"/>
</dbReference>